<organism evidence="2 3">
    <name type="scientific">Phytophthora palmivora</name>
    <dbReference type="NCBI Taxonomy" id="4796"/>
    <lineage>
        <taxon>Eukaryota</taxon>
        <taxon>Sar</taxon>
        <taxon>Stramenopiles</taxon>
        <taxon>Oomycota</taxon>
        <taxon>Peronosporomycetes</taxon>
        <taxon>Peronosporales</taxon>
        <taxon>Peronosporaceae</taxon>
        <taxon>Phytophthora</taxon>
    </lineage>
</organism>
<sequence length="365" mass="42039">AEQFLMVARKIPRAQQKLRCLQFKMDFALRVEELRGNLKLLIRGIQQVCASDRFAGMLEYIFHLGNLLNFGEGVEYTEWVKSITISSLAKLSFTKAYDGRISFLQYVIQSVERDEPHLALFSDQLPLITKCSKLSVQSLVAEHQSLKSGLRMLINETQKTAIFKTDDADLREDLAESRESMRLYAMEVEQVLDGVQELVNELEREKKHFLNYFEEEDVLPIDELLGFIASFSEEYSRLYHTYLSIIMGNTSSRKFVYSTNDYQLAIETSKELEYLLETEFNAHGQGLHEKVSSIESAIPVPTVRSIRYVATLRNRLIHDREMKALPDRQTFIKKFDDAMVELNILIEKKRLDAGEVPAAPECTIS</sequence>
<dbReference type="InterPro" id="IPR051425">
    <property type="entry name" value="Formin_Homology"/>
</dbReference>
<dbReference type="InterPro" id="IPR015425">
    <property type="entry name" value="FH2_Formin"/>
</dbReference>
<dbReference type="Proteomes" id="UP000237271">
    <property type="component" value="Unassembled WGS sequence"/>
</dbReference>
<protein>
    <recommendedName>
        <fullName evidence="1">FH2 domain-containing protein</fullName>
    </recommendedName>
</protein>
<reference evidence="2 3" key="1">
    <citation type="journal article" date="2017" name="Genome Biol. Evol.">
        <title>Phytophthora megakarya and P. palmivora, closely related causal agents of cacao black pod rot, underwent increases in genome sizes and gene numbers by different mechanisms.</title>
        <authorList>
            <person name="Ali S.S."/>
            <person name="Shao J."/>
            <person name="Lary D.J."/>
            <person name="Kronmiller B."/>
            <person name="Shen D."/>
            <person name="Strem M.D."/>
            <person name="Amoako-Attah I."/>
            <person name="Akrofi A.Y."/>
            <person name="Begoude B.A."/>
            <person name="Ten Hoopen G.M."/>
            <person name="Coulibaly K."/>
            <person name="Kebe B.I."/>
            <person name="Melnick R.L."/>
            <person name="Guiltinan M.J."/>
            <person name="Tyler B.M."/>
            <person name="Meinhardt L.W."/>
            <person name="Bailey B.A."/>
        </authorList>
    </citation>
    <scope>NUCLEOTIDE SEQUENCE [LARGE SCALE GENOMIC DNA]</scope>
    <source>
        <strain evidence="3">sbr112.9</strain>
    </source>
</reference>
<feature type="non-terminal residue" evidence="2">
    <location>
        <position position="1"/>
    </location>
</feature>
<accession>A0A2P4Y4B6</accession>
<dbReference type="InterPro" id="IPR042201">
    <property type="entry name" value="FH2_Formin_sf"/>
</dbReference>
<dbReference type="SUPFAM" id="SSF101447">
    <property type="entry name" value="Formin homology 2 domain (FH2 domain)"/>
    <property type="match status" value="1"/>
</dbReference>
<name>A0A2P4Y4B6_9STRA</name>
<dbReference type="Pfam" id="PF02181">
    <property type="entry name" value="FH2"/>
    <property type="match status" value="1"/>
</dbReference>
<proteinExistence type="predicted"/>
<evidence type="ECO:0000313" key="3">
    <source>
        <dbReference type="Proteomes" id="UP000237271"/>
    </source>
</evidence>
<dbReference type="OrthoDB" id="10261355at2759"/>
<gene>
    <name evidence="2" type="ORF">PHPALM_10586</name>
</gene>
<dbReference type="EMBL" id="NCKW01005576">
    <property type="protein sequence ID" value="POM72664.1"/>
    <property type="molecule type" value="Genomic_DNA"/>
</dbReference>
<comment type="caution">
    <text evidence="2">The sequence shown here is derived from an EMBL/GenBank/DDBJ whole genome shotgun (WGS) entry which is preliminary data.</text>
</comment>
<dbReference type="PANTHER" id="PTHR45725:SF1">
    <property type="entry name" value="DISHEVELLED ASSOCIATED ACTIVATOR OF MORPHOGENESIS, ISOFORM D"/>
    <property type="match status" value="1"/>
</dbReference>
<dbReference type="PANTHER" id="PTHR45725">
    <property type="entry name" value="FORMIN HOMOLOGY 2 FAMILY MEMBER"/>
    <property type="match status" value="1"/>
</dbReference>
<dbReference type="Gene3D" id="1.20.58.2220">
    <property type="entry name" value="Formin, FH2 domain"/>
    <property type="match status" value="1"/>
</dbReference>
<feature type="domain" description="FH2" evidence="1">
    <location>
        <begin position="1"/>
        <end position="261"/>
    </location>
</feature>
<evidence type="ECO:0000259" key="1">
    <source>
        <dbReference type="PROSITE" id="PS51444"/>
    </source>
</evidence>
<dbReference type="PROSITE" id="PS51444">
    <property type="entry name" value="FH2"/>
    <property type="match status" value="1"/>
</dbReference>
<dbReference type="AlphaFoldDB" id="A0A2P4Y4B6"/>
<keyword evidence="3" id="KW-1185">Reference proteome</keyword>
<evidence type="ECO:0000313" key="2">
    <source>
        <dbReference type="EMBL" id="POM72664.1"/>
    </source>
</evidence>